<protein>
    <submittedName>
        <fullName evidence="2">Uncharacterized protein</fullName>
    </submittedName>
</protein>
<evidence type="ECO:0000313" key="3">
    <source>
        <dbReference type="Proteomes" id="UP000499080"/>
    </source>
</evidence>
<keyword evidence="3" id="KW-1185">Reference proteome</keyword>
<reference evidence="2 3" key="1">
    <citation type="journal article" date="2019" name="Sci. Rep.">
        <title>Orb-weaving spider Araneus ventricosus genome elucidates the spidroin gene catalogue.</title>
        <authorList>
            <person name="Kono N."/>
            <person name="Nakamura H."/>
            <person name="Ohtoshi R."/>
            <person name="Moran D.A.P."/>
            <person name="Shinohara A."/>
            <person name="Yoshida Y."/>
            <person name="Fujiwara M."/>
            <person name="Mori M."/>
            <person name="Tomita M."/>
            <person name="Arakawa K."/>
        </authorList>
    </citation>
    <scope>NUCLEOTIDE SEQUENCE [LARGE SCALE GENOMIC DNA]</scope>
</reference>
<feature type="region of interest" description="Disordered" evidence="1">
    <location>
        <begin position="74"/>
        <end position="111"/>
    </location>
</feature>
<feature type="compositionally biased region" description="Polar residues" evidence="1">
    <location>
        <begin position="31"/>
        <end position="50"/>
    </location>
</feature>
<dbReference type="AlphaFoldDB" id="A0A4Y2DD96"/>
<evidence type="ECO:0000313" key="2">
    <source>
        <dbReference type="EMBL" id="GBM14710.1"/>
    </source>
</evidence>
<name>A0A4Y2DD96_ARAVE</name>
<feature type="compositionally biased region" description="Basic residues" evidence="1">
    <location>
        <begin position="1"/>
        <end position="11"/>
    </location>
</feature>
<accession>A0A4Y2DD96</accession>
<feature type="compositionally biased region" description="Polar residues" evidence="1">
    <location>
        <begin position="82"/>
        <end position="102"/>
    </location>
</feature>
<sequence>MSRQARARSHHPLCISDPAGPHQHHRPRWAIQNTPTLSGGQIAPSNTDPTGPSPLHRPRWANIISTLLSCQISPKVSDLTGPKTNINSEELPNNSKGCQPRQSTRKGKPNL</sequence>
<organism evidence="2 3">
    <name type="scientific">Araneus ventricosus</name>
    <name type="common">Orbweaver spider</name>
    <name type="synonym">Epeira ventricosa</name>
    <dbReference type="NCBI Taxonomy" id="182803"/>
    <lineage>
        <taxon>Eukaryota</taxon>
        <taxon>Metazoa</taxon>
        <taxon>Ecdysozoa</taxon>
        <taxon>Arthropoda</taxon>
        <taxon>Chelicerata</taxon>
        <taxon>Arachnida</taxon>
        <taxon>Araneae</taxon>
        <taxon>Araneomorphae</taxon>
        <taxon>Entelegynae</taxon>
        <taxon>Araneoidea</taxon>
        <taxon>Araneidae</taxon>
        <taxon>Araneus</taxon>
    </lineage>
</organism>
<comment type="caution">
    <text evidence="2">The sequence shown here is derived from an EMBL/GenBank/DDBJ whole genome shotgun (WGS) entry which is preliminary data.</text>
</comment>
<gene>
    <name evidence="2" type="ORF">AVEN_71991_1</name>
</gene>
<proteinExistence type="predicted"/>
<feature type="region of interest" description="Disordered" evidence="1">
    <location>
        <begin position="1"/>
        <end position="58"/>
    </location>
</feature>
<evidence type="ECO:0000256" key="1">
    <source>
        <dbReference type="SAM" id="MobiDB-lite"/>
    </source>
</evidence>
<dbReference type="EMBL" id="BGPR01000347">
    <property type="protein sequence ID" value="GBM14710.1"/>
    <property type="molecule type" value="Genomic_DNA"/>
</dbReference>
<dbReference type="Proteomes" id="UP000499080">
    <property type="component" value="Unassembled WGS sequence"/>
</dbReference>